<name>A0A173RV43_EUBRA</name>
<evidence type="ECO:0000313" key="6">
    <source>
        <dbReference type="EMBL" id="CUM81880.1"/>
    </source>
</evidence>
<dbReference type="OrthoDB" id="9794394at2"/>
<dbReference type="Gene3D" id="1.10.10.10">
    <property type="entry name" value="Winged helix-like DNA-binding domain superfamily/Winged helix DNA-binding domain"/>
    <property type="match status" value="1"/>
</dbReference>
<evidence type="ECO:0000256" key="3">
    <source>
        <dbReference type="ARBA" id="ARBA00023125"/>
    </source>
</evidence>
<keyword evidence="2" id="KW-0805">Transcription regulation</keyword>
<dbReference type="Gene3D" id="1.10.60.10">
    <property type="entry name" value="Iron dependent repressor, metal binding and dimerisation domain"/>
    <property type="match status" value="1"/>
</dbReference>
<dbReference type="PANTHER" id="PTHR33238:SF7">
    <property type="entry name" value="IRON-DEPENDENT TRANSCRIPTIONAL REGULATOR"/>
    <property type="match status" value="1"/>
</dbReference>
<reference evidence="7 9" key="2">
    <citation type="journal article" date="2019" name="Nat. Med.">
        <title>A library of human gut bacterial isolates paired with longitudinal multiomics data enables mechanistic microbiome research.</title>
        <authorList>
            <person name="Poyet M."/>
            <person name="Groussin M."/>
            <person name="Gibbons S.M."/>
            <person name="Avila-Pacheco J."/>
            <person name="Jiang X."/>
            <person name="Kearney S.M."/>
            <person name="Perrotta A.R."/>
            <person name="Berdy B."/>
            <person name="Zhao S."/>
            <person name="Lieberman T.D."/>
            <person name="Swanson P.K."/>
            <person name="Smith M."/>
            <person name="Roesemann S."/>
            <person name="Alexander J.E."/>
            <person name="Rich S.A."/>
            <person name="Livny J."/>
            <person name="Vlamakis H."/>
            <person name="Clish C."/>
            <person name="Bullock K."/>
            <person name="Deik A."/>
            <person name="Scott J."/>
            <person name="Pierce K.A."/>
            <person name="Xavier R.J."/>
            <person name="Alm E.J."/>
        </authorList>
    </citation>
    <scope>NUCLEOTIDE SEQUENCE [LARGE SCALE GENOMIC DNA]</scope>
    <source>
        <strain evidence="7 9">BIOML-A3</strain>
    </source>
</reference>
<dbReference type="InterPro" id="IPR001367">
    <property type="entry name" value="Fe_dep_repressor"/>
</dbReference>
<sequence length="125" mass="14316">MQIHQSAEDYLECILKLSKQRPVVRSIDIANDMNYSKPSISVAMKNLRLNGYINVDESGFITLTDSGMEIASNIYDRHLILRKWLEFLGISPETAEQDACKIEHTLSKETYAALRKHIIEEMGEE</sequence>
<dbReference type="EMBL" id="WKRA01000005">
    <property type="protein sequence ID" value="MSD15398.1"/>
    <property type="molecule type" value="Genomic_DNA"/>
</dbReference>
<dbReference type="PROSITE" id="PS50944">
    <property type="entry name" value="HTH_DTXR"/>
    <property type="match status" value="1"/>
</dbReference>
<dbReference type="GO" id="GO:0046914">
    <property type="term" value="F:transition metal ion binding"/>
    <property type="evidence" value="ECO:0007669"/>
    <property type="project" value="InterPro"/>
</dbReference>
<evidence type="ECO:0000256" key="1">
    <source>
        <dbReference type="ARBA" id="ARBA00007871"/>
    </source>
</evidence>
<keyword evidence="4" id="KW-0804">Transcription</keyword>
<dbReference type="GeneID" id="97392123"/>
<dbReference type="InterPro" id="IPR050536">
    <property type="entry name" value="DtxR_MntR_Metal-Reg"/>
</dbReference>
<keyword evidence="3" id="KW-0238">DNA-binding</keyword>
<dbReference type="SUPFAM" id="SSF47979">
    <property type="entry name" value="Iron-dependent repressor protein, dimerization domain"/>
    <property type="match status" value="1"/>
</dbReference>
<evidence type="ECO:0000313" key="9">
    <source>
        <dbReference type="Proteomes" id="UP000431304"/>
    </source>
</evidence>
<dbReference type="InterPro" id="IPR036388">
    <property type="entry name" value="WH-like_DNA-bd_sf"/>
</dbReference>
<evidence type="ECO:0000256" key="4">
    <source>
        <dbReference type="ARBA" id="ARBA00023163"/>
    </source>
</evidence>
<dbReference type="GO" id="GO:0003700">
    <property type="term" value="F:DNA-binding transcription factor activity"/>
    <property type="evidence" value="ECO:0007669"/>
    <property type="project" value="InterPro"/>
</dbReference>
<dbReference type="SMART" id="SM00529">
    <property type="entry name" value="HTH_DTXR"/>
    <property type="match status" value="1"/>
</dbReference>
<evidence type="ECO:0000256" key="2">
    <source>
        <dbReference type="ARBA" id="ARBA00023015"/>
    </source>
</evidence>
<evidence type="ECO:0000259" key="5">
    <source>
        <dbReference type="PROSITE" id="PS50944"/>
    </source>
</evidence>
<dbReference type="PANTHER" id="PTHR33238">
    <property type="entry name" value="IRON (METAL) DEPENDENT REPRESSOR, DTXR FAMILY"/>
    <property type="match status" value="1"/>
</dbReference>
<proteinExistence type="inferred from homology"/>
<dbReference type="GO" id="GO:0003677">
    <property type="term" value="F:DNA binding"/>
    <property type="evidence" value="ECO:0007669"/>
    <property type="project" value="UniProtKB-KW"/>
</dbReference>
<accession>A0A173RV43</accession>
<dbReference type="RefSeq" id="WP_022035677.1">
    <property type="nucleotide sequence ID" value="NZ_CBCTYR010000001.1"/>
</dbReference>
<dbReference type="Pfam" id="PF01325">
    <property type="entry name" value="Fe_dep_repress"/>
    <property type="match status" value="1"/>
</dbReference>
<dbReference type="SUPFAM" id="SSF46785">
    <property type="entry name" value="Winged helix' DNA-binding domain"/>
    <property type="match status" value="1"/>
</dbReference>
<dbReference type="Proteomes" id="UP000431304">
    <property type="component" value="Unassembled WGS sequence"/>
</dbReference>
<dbReference type="InterPro" id="IPR022687">
    <property type="entry name" value="HTH_DTXR"/>
</dbReference>
<dbReference type="AlphaFoldDB" id="A0A173RV43"/>
<dbReference type="EMBL" id="CYYA01000003">
    <property type="protein sequence ID" value="CUM81880.1"/>
    <property type="molecule type" value="Genomic_DNA"/>
</dbReference>
<protein>
    <submittedName>
        <fullName evidence="6">Manganese transport regulator</fullName>
    </submittedName>
    <submittedName>
        <fullName evidence="7">Metal-dependent transcriptional regulator</fullName>
    </submittedName>
</protein>
<dbReference type="Pfam" id="PF02742">
    <property type="entry name" value="Fe_dep_repr_C"/>
    <property type="match status" value="1"/>
</dbReference>
<gene>
    <name evidence="6" type="primary">mntR</name>
    <name evidence="6" type="ORF">ERS852448_00628</name>
    <name evidence="7" type="ORF">GKE72_04795</name>
</gene>
<comment type="similarity">
    <text evidence="1">Belongs to the DtxR/MntR family.</text>
</comment>
<evidence type="ECO:0000313" key="7">
    <source>
        <dbReference type="EMBL" id="MSD15398.1"/>
    </source>
</evidence>
<organism evidence="6 8">
    <name type="scientific">Eubacterium ramulus</name>
    <dbReference type="NCBI Taxonomy" id="39490"/>
    <lineage>
        <taxon>Bacteria</taxon>
        <taxon>Bacillati</taxon>
        <taxon>Bacillota</taxon>
        <taxon>Clostridia</taxon>
        <taxon>Eubacteriales</taxon>
        <taxon>Eubacteriaceae</taxon>
        <taxon>Eubacterium</taxon>
    </lineage>
</organism>
<dbReference type="InterPro" id="IPR022689">
    <property type="entry name" value="Iron_dep_repressor"/>
</dbReference>
<dbReference type="STRING" id="39490.ERS852448_00628"/>
<dbReference type="Proteomes" id="UP000095492">
    <property type="component" value="Unassembled WGS sequence"/>
</dbReference>
<evidence type="ECO:0000313" key="8">
    <source>
        <dbReference type="Proteomes" id="UP000095492"/>
    </source>
</evidence>
<dbReference type="InterPro" id="IPR036390">
    <property type="entry name" value="WH_DNA-bd_sf"/>
</dbReference>
<dbReference type="GO" id="GO:0046983">
    <property type="term" value="F:protein dimerization activity"/>
    <property type="evidence" value="ECO:0007669"/>
    <property type="project" value="InterPro"/>
</dbReference>
<reference evidence="6 8" key="1">
    <citation type="submission" date="2015-09" db="EMBL/GenBank/DDBJ databases">
        <authorList>
            <consortium name="Pathogen Informatics"/>
        </authorList>
    </citation>
    <scope>NUCLEOTIDE SEQUENCE [LARGE SCALE GENOMIC DNA]</scope>
    <source>
        <strain evidence="6 8">2789STDY5608891</strain>
    </source>
</reference>
<dbReference type="InterPro" id="IPR036421">
    <property type="entry name" value="Fe_dep_repressor_sf"/>
</dbReference>
<feature type="domain" description="HTH dtxR-type" evidence="5">
    <location>
        <begin position="1"/>
        <end position="64"/>
    </location>
</feature>